<organism evidence="2 3">
    <name type="scientific">Gossypium arboreum</name>
    <name type="common">Tree cotton</name>
    <name type="synonym">Gossypium nanking</name>
    <dbReference type="NCBI Taxonomy" id="29729"/>
    <lineage>
        <taxon>Eukaryota</taxon>
        <taxon>Viridiplantae</taxon>
        <taxon>Streptophyta</taxon>
        <taxon>Embryophyta</taxon>
        <taxon>Tracheophyta</taxon>
        <taxon>Spermatophyta</taxon>
        <taxon>Magnoliopsida</taxon>
        <taxon>eudicotyledons</taxon>
        <taxon>Gunneridae</taxon>
        <taxon>Pentapetalae</taxon>
        <taxon>rosids</taxon>
        <taxon>malvids</taxon>
        <taxon>Malvales</taxon>
        <taxon>Malvaceae</taxon>
        <taxon>Malvoideae</taxon>
        <taxon>Gossypium</taxon>
    </lineage>
</organism>
<gene>
    <name evidence="2" type="ORF">F383_14324</name>
</gene>
<evidence type="ECO:0000256" key="1">
    <source>
        <dbReference type="SAM" id="SignalP"/>
    </source>
</evidence>
<name>A0A0B0NEL5_GOSAR</name>
<dbReference type="AlphaFoldDB" id="A0A0B0NEL5"/>
<feature type="signal peptide" evidence="1">
    <location>
        <begin position="1"/>
        <end position="16"/>
    </location>
</feature>
<sequence>MHFPFICLLHIKTTFAYFHSIYYLPKHIIFEYLYTTKTLYQVKPNHMALTYIITCTKITISSNHNYFLYI</sequence>
<protein>
    <submittedName>
        <fullName evidence="2">mTERF domain-containing 1, mitochondrial</fullName>
    </submittedName>
</protein>
<accession>A0A0B0NEL5</accession>
<keyword evidence="1" id="KW-0732">Signal</keyword>
<proteinExistence type="predicted"/>
<dbReference type="EMBL" id="KN391056">
    <property type="protein sequence ID" value="KHG09466.1"/>
    <property type="molecule type" value="Genomic_DNA"/>
</dbReference>
<keyword evidence="3" id="KW-1185">Reference proteome</keyword>
<evidence type="ECO:0000313" key="2">
    <source>
        <dbReference type="EMBL" id="KHG09466.1"/>
    </source>
</evidence>
<dbReference type="Proteomes" id="UP000032142">
    <property type="component" value="Unassembled WGS sequence"/>
</dbReference>
<feature type="chain" id="PRO_5002056438" evidence="1">
    <location>
        <begin position="17"/>
        <end position="70"/>
    </location>
</feature>
<reference evidence="3" key="1">
    <citation type="submission" date="2014-09" db="EMBL/GenBank/DDBJ databases">
        <authorList>
            <person name="Mudge J."/>
            <person name="Ramaraj T."/>
            <person name="Lindquist I.E."/>
            <person name="Bharti A.K."/>
            <person name="Sundararajan A."/>
            <person name="Cameron C.T."/>
            <person name="Woodward J.E."/>
            <person name="May G.D."/>
            <person name="Brubaker C."/>
            <person name="Broadhvest J."/>
            <person name="Wilkins T.A."/>
        </authorList>
    </citation>
    <scope>NUCLEOTIDE SEQUENCE</scope>
    <source>
        <strain evidence="3">cv. AKA8401</strain>
    </source>
</reference>
<evidence type="ECO:0000313" key="3">
    <source>
        <dbReference type="Proteomes" id="UP000032142"/>
    </source>
</evidence>